<evidence type="ECO:0000313" key="4">
    <source>
        <dbReference type="WBParaSite" id="scaffold6208_cov152.g10578"/>
    </source>
</evidence>
<keyword evidence="3" id="KW-1185">Reference proteome</keyword>
<feature type="chain" id="PRO_5037295195" evidence="2">
    <location>
        <begin position="22"/>
        <end position="110"/>
    </location>
</feature>
<dbReference type="AlphaFoldDB" id="A0A915N2A7"/>
<reference evidence="4" key="1">
    <citation type="submission" date="2022-11" db="UniProtKB">
        <authorList>
            <consortium name="WormBaseParasite"/>
        </authorList>
    </citation>
    <scope>IDENTIFICATION</scope>
</reference>
<evidence type="ECO:0000256" key="1">
    <source>
        <dbReference type="SAM" id="MobiDB-lite"/>
    </source>
</evidence>
<dbReference type="Proteomes" id="UP000887561">
    <property type="component" value="Unplaced"/>
</dbReference>
<feature type="compositionally biased region" description="Basic and acidic residues" evidence="1">
    <location>
        <begin position="72"/>
        <end position="86"/>
    </location>
</feature>
<accession>A0A915N2A7</accession>
<evidence type="ECO:0000313" key="3">
    <source>
        <dbReference type="Proteomes" id="UP000887561"/>
    </source>
</evidence>
<evidence type="ECO:0000256" key="2">
    <source>
        <dbReference type="SAM" id="SignalP"/>
    </source>
</evidence>
<protein>
    <submittedName>
        <fullName evidence="4">Secreted protein</fullName>
    </submittedName>
</protein>
<feature type="compositionally biased region" description="Polar residues" evidence="1">
    <location>
        <begin position="39"/>
        <end position="63"/>
    </location>
</feature>
<dbReference type="WBParaSite" id="scaffold6208_cov152.g10578">
    <property type="protein sequence ID" value="scaffold6208_cov152.g10578"/>
    <property type="gene ID" value="scaffold6208_cov152.g10578"/>
</dbReference>
<sequence>MSAYKIVIFLLFMVLWNEIDCSTRRGRNSRTQDPHQPNEEASTSRGDEGNIQSTTPNRATNVRTHLGNVALLDRRLAEPNQPKEEEPQYDQQHNAEPDQTRQNEPGEVIL</sequence>
<feature type="region of interest" description="Disordered" evidence="1">
    <location>
        <begin position="24"/>
        <end position="110"/>
    </location>
</feature>
<feature type="signal peptide" evidence="2">
    <location>
        <begin position="1"/>
        <end position="21"/>
    </location>
</feature>
<organism evidence="3 4">
    <name type="scientific">Meloidogyne javanica</name>
    <name type="common">Root-knot nematode worm</name>
    <dbReference type="NCBI Taxonomy" id="6303"/>
    <lineage>
        <taxon>Eukaryota</taxon>
        <taxon>Metazoa</taxon>
        <taxon>Ecdysozoa</taxon>
        <taxon>Nematoda</taxon>
        <taxon>Chromadorea</taxon>
        <taxon>Rhabditida</taxon>
        <taxon>Tylenchina</taxon>
        <taxon>Tylenchomorpha</taxon>
        <taxon>Tylenchoidea</taxon>
        <taxon>Meloidogynidae</taxon>
        <taxon>Meloidogyninae</taxon>
        <taxon>Meloidogyne</taxon>
        <taxon>Meloidogyne incognita group</taxon>
    </lineage>
</organism>
<proteinExistence type="predicted"/>
<keyword evidence="2" id="KW-0732">Signal</keyword>
<name>A0A915N2A7_MELJA</name>